<sequence>MLAWLGLAALLQGNGHGLAWPLEAVGLPYMAGVLLTTATLAFAGWSVALLAHSFRRPSTVASH</sequence>
<accession>A0ABP9P0M0</accession>
<evidence type="ECO:0000313" key="3">
    <source>
        <dbReference type="Proteomes" id="UP001499852"/>
    </source>
</evidence>
<gene>
    <name evidence="2" type="ORF">GCM10023213_17180</name>
</gene>
<dbReference type="EMBL" id="BAABIA010000003">
    <property type="protein sequence ID" value="GAA5138420.1"/>
    <property type="molecule type" value="Genomic_DNA"/>
</dbReference>
<dbReference type="Proteomes" id="UP001499852">
    <property type="component" value="Unassembled WGS sequence"/>
</dbReference>
<reference evidence="3" key="1">
    <citation type="journal article" date="2019" name="Int. J. Syst. Evol. Microbiol.">
        <title>The Global Catalogue of Microorganisms (GCM) 10K type strain sequencing project: providing services to taxonomists for standard genome sequencing and annotation.</title>
        <authorList>
            <consortium name="The Broad Institute Genomics Platform"/>
            <consortium name="The Broad Institute Genome Sequencing Center for Infectious Disease"/>
            <person name="Wu L."/>
            <person name="Ma J."/>
        </authorList>
    </citation>
    <scope>NUCLEOTIDE SEQUENCE [LARGE SCALE GENOMIC DNA]</scope>
    <source>
        <strain evidence="3">JCM 18053</strain>
    </source>
</reference>
<organism evidence="2 3">
    <name type="scientific">Prosthecobacter algae</name>
    <dbReference type="NCBI Taxonomy" id="1144682"/>
    <lineage>
        <taxon>Bacteria</taxon>
        <taxon>Pseudomonadati</taxon>
        <taxon>Verrucomicrobiota</taxon>
        <taxon>Verrucomicrobiia</taxon>
        <taxon>Verrucomicrobiales</taxon>
        <taxon>Verrucomicrobiaceae</taxon>
        <taxon>Prosthecobacter</taxon>
    </lineage>
</organism>
<keyword evidence="1" id="KW-0472">Membrane</keyword>
<dbReference type="Pfam" id="PF04955">
    <property type="entry name" value="HupE_UreJ"/>
    <property type="match status" value="1"/>
</dbReference>
<evidence type="ECO:0000313" key="2">
    <source>
        <dbReference type="EMBL" id="GAA5138420.1"/>
    </source>
</evidence>
<keyword evidence="3" id="KW-1185">Reference proteome</keyword>
<evidence type="ECO:0000256" key="1">
    <source>
        <dbReference type="SAM" id="Phobius"/>
    </source>
</evidence>
<feature type="transmembrane region" description="Helical" evidence="1">
    <location>
        <begin position="29"/>
        <end position="51"/>
    </location>
</feature>
<keyword evidence="1" id="KW-0812">Transmembrane</keyword>
<protein>
    <submittedName>
        <fullName evidence="2">Uncharacterized protein</fullName>
    </submittedName>
</protein>
<name>A0ABP9P0M0_9BACT</name>
<proteinExistence type="predicted"/>
<dbReference type="InterPro" id="IPR007038">
    <property type="entry name" value="HupE_UreJ"/>
</dbReference>
<keyword evidence="1" id="KW-1133">Transmembrane helix</keyword>
<comment type="caution">
    <text evidence="2">The sequence shown here is derived from an EMBL/GenBank/DDBJ whole genome shotgun (WGS) entry which is preliminary data.</text>
</comment>